<dbReference type="PANTHER" id="PTHR12126:SF11">
    <property type="entry name" value="NADH DEHYDROGENASE [UBIQUINONE] 1 ALPHA SUBCOMPLEX SUBUNIT 9, MITOCHONDRIAL"/>
    <property type="match status" value="1"/>
</dbReference>
<name>A0A7W8FYN6_9GAMM</name>
<dbReference type="InterPro" id="IPR036291">
    <property type="entry name" value="NAD(P)-bd_dom_sf"/>
</dbReference>
<gene>
    <name evidence="1" type="ORF">HNQ52_001121</name>
</gene>
<evidence type="ECO:0000313" key="2">
    <source>
        <dbReference type="Proteomes" id="UP000521199"/>
    </source>
</evidence>
<dbReference type="EMBL" id="JACHHP010000002">
    <property type="protein sequence ID" value="MBB5207592.1"/>
    <property type="molecule type" value="Genomic_DNA"/>
</dbReference>
<evidence type="ECO:0000313" key="1">
    <source>
        <dbReference type="EMBL" id="MBB5207592.1"/>
    </source>
</evidence>
<dbReference type="Proteomes" id="UP000521199">
    <property type="component" value="Unassembled WGS sequence"/>
</dbReference>
<proteinExistence type="predicted"/>
<keyword evidence="2" id="KW-1185">Reference proteome</keyword>
<reference evidence="1 2" key="1">
    <citation type="submission" date="2020-08" db="EMBL/GenBank/DDBJ databases">
        <title>Genomic Encyclopedia of Type Strains, Phase IV (KMG-IV): sequencing the most valuable type-strain genomes for metagenomic binning, comparative biology and taxonomic classification.</title>
        <authorList>
            <person name="Goeker M."/>
        </authorList>
    </citation>
    <scope>NUCLEOTIDE SEQUENCE [LARGE SCALE GENOMIC DNA]</scope>
    <source>
        <strain evidence="1 2">DSM 24163</strain>
    </source>
</reference>
<accession>A0A7W8FYN6</accession>
<protein>
    <submittedName>
        <fullName evidence="1">Nucleoside-diphosphate-sugar epimerase</fullName>
    </submittedName>
</protein>
<dbReference type="InterPro" id="IPR051207">
    <property type="entry name" value="ComplexI_NDUFA9_subunit"/>
</dbReference>
<dbReference type="GO" id="GO:0044877">
    <property type="term" value="F:protein-containing complex binding"/>
    <property type="evidence" value="ECO:0007669"/>
    <property type="project" value="TreeGrafter"/>
</dbReference>
<comment type="caution">
    <text evidence="1">The sequence shown here is derived from an EMBL/GenBank/DDBJ whole genome shotgun (WGS) entry which is preliminary data.</text>
</comment>
<dbReference type="AlphaFoldDB" id="A0A7W8FYN6"/>
<dbReference type="RefSeq" id="WP_183960136.1">
    <property type="nucleotide sequence ID" value="NZ_JACHHP010000002.1"/>
</dbReference>
<dbReference type="PANTHER" id="PTHR12126">
    <property type="entry name" value="NADH-UBIQUINONE OXIDOREDUCTASE 39 KDA SUBUNIT-RELATED"/>
    <property type="match status" value="1"/>
</dbReference>
<organism evidence="1 2">
    <name type="scientific">Chiayiivirga flava</name>
    <dbReference type="NCBI Taxonomy" id="659595"/>
    <lineage>
        <taxon>Bacteria</taxon>
        <taxon>Pseudomonadati</taxon>
        <taxon>Pseudomonadota</taxon>
        <taxon>Gammaproteobacteria</taxon>
        <taxon>Lysobacterales</taxon>
        <taxon>Lysobacteraceae</taxon>
        <taxon>Chiayiivirga</taxon>
    </lineage>
</organism>
<dbReference type="Gene3D" id="3.40.50.720">
    <property type="entry name" value="NAD(P)-binding Rossmann-like Domain"/>
    <property type="match status" value="1"/>
</dbReference>
<sequence>MNRSALVFGARGQIGVGLLPRLLAHGLRVRAITRGDTPASPHPALRWQRFDLFGSADPPQEEDLVFSLGPLDGFLRWLERVPAAPRRVVAFGSTSATTKRDSIDARERDLAQRLAALETRLATVCAERGITWTLLRPTLVYGVGRDRSLTRIATLARRFGLFALARGATGLRQPVHAHDLAAACFQAALVSAAANRAYDFPGGETLRYDEMVRRTLACLVPPPRLMRVPDSVLRIALASARRVGKLRDAGPGVLQRLRSDLVFDGSDAVRDLGIVPRPFVPEAGMFEAAVHDRECCGAAE</sequence>
<dbReference type="SUPFAM" id="SSF51735">
    <property type="entry name" value="NAD(P)-binding Rossmann-fold domains"/>
    <property type="match status" value="1"/>
</dbReference>